<dbReference type="PROSITE" id="PS51340">
    <property type="entry name" value="MOSC"/>
    <property type="match status" value="1"/>
</dbReference>
<protein>
    <submittedName>
        <fullName evidence="2">MOSC N-terminal beta barrel domain-containing protein</fullName>
    </submittedName>
</protein>
<dbReference type="InterPro" id="IPR005302">
    <property type="entry name" value="MoCF_Sase_C"/>
</dbReference>
<dbReference type="Pfam" id="PF03476">
    <property type="entry name" value="MOSC_N"/>
    <property type="match status" value="1"/>
</dbReference>
<organism evidence="2 3">
    <name type="scientific">Gilvimarinus algae</name>
    <dbReference type="NCBI Taxonomy" id="3058037"/>
    <lineage>
        <taxon>Bacteria</taxon>
        <taxon>Pseudomonadati</taxon>
        <taxon>Pseudomonadota</taxon>
        <taxon>Gammaproteobacteria</taxon>
        <taxon>Cellvibrionales</taxon>
        <taxon>Cellvibrionaceae</taxon>
        <taxon>Gilvimarinus</taxon>
    </lineage>
</organism>
<dbReference type="InterPro" id="IPR005303">
    <property type="entry name" value="MOCOS_middle"/>
</dbReference>
<dbReference type="RefSeq" id="WP_302711486.1">
    <property type="nucleotide sequence ID" value="NZ_JAULRT010000035.1"/>
</dbReference>
<dbReference type="Pfam" id="PF03473">
    <property type="entry name" value="MOSC"/>
    <property type="match status" value="1"/>
</dbReference>
<dbReference type="Proteomes" id="UP001168380">
    <property type="component" value="Unassembled WGS sequence"/>
</dbReference>
<keyword evidence="3" id="KW-1185">Reference proteome</keyword>
<evidence type="ECO:0000259" key="1">
    <source>
        <dbReference type="PROSITE" id="PS51340"/>
    </source>
</evidence>
<feature type="domain" description="MOSC" evidence="1">
    <location>
        <begin position="101"/>
        <end position="280"/>
    </location>
</feature>
<dbReference type="SUPFAM" id="SSF50800">
    <property type="entry name" value="PK beta-barrel domain-like"/>
    <property type="match status" value="1"/>
</dbReference>
<proteinExistence type="predicted"/>
<accession>A0ABT8TB50</accession>
<reference evidence="2" key="1">
    <citation type="submission" date="2023-07" db="EMBL/GenBank/DDBJ databases">
        <title>Gilvimarinus algae sp. nov., isolated from the surface of Kelp.</title>
        <authorList>
            <person name="Sun Y.Y."/>
            <person name="Gong Y."/>
            <person name="Du Z.J."/>
        </authorList>
    </citation>
    <scope>NUCLEOTIDE SEQUENCE</scope>
    <source>
        <strain evidence="2">SDUM040014</strain>
    </source>
</reference>
<sequence>MKVGTVQSIWRYPVKGMAGEPLSRCWLDANGLQGDRTWAVQDVKRREIQSCKFRPELLRCRAGTLADGGVSITFPGGETLRSDDPEASERVSQLVGHNSLLQARRPASDKDFYRRFKKDNHTWLEELKATFEREPGEPLPDLDNLPKDMQEYVSVVGSFFLVSPLHILTTASLAQMKALNPGSDWHLERFRPNIVIDTDPAIQGLAEQHWLDHKIQIGKITIDCNATARRCGAVIREQGALPQDKSILRNIVREADQNLGIYGNAPKGGEIKVGDDVLLLS</sequence>
<comment type="caution">
    <text evidence="2">The sequence shown here is derived from an EMBL/GenBank/DDBJ whole genome shotgun (WGS) entry which is preliminary data.</text>
</comment>
<name>A0ABT8TB50_9GAMM</name>
<dbReference type="InterPro" id="IPR011037">
    <property type="entry name" value="Pyrv_Knase-like_insert_dom_sf"/>
</dbReference>
<dbReference type="EMBL" id="JAULRT010000035">
    <property type="protein sequence ID" value="MDO3381350.1"/>
    <property type="molecule type" value="Genomic_DNA"/>
</dbReference>
<evidence type="ECO:0000313" key="2">
    <source>
        <dbReference type="EMBL" id="MDO3381350.1"/>
    </source>
</evidence>
<gene>
    <name evidence="2" type="ORF">QWI16_04140</name>
</gene>
<evidence type="ECO:0000313" key="3">
    <source>
        <dbReference type="Proteomes" id="UP001168380"/>
    </source>
</evidence>